<comment type="caution">
    <text evidence="2">The sequence shown here is derived from an EMBL/GenBank/DDBJ whole genome shotgun (WGS) entry which is preliminary data.</text>
</comment>
<reference evidence="2" key="1">
    <citation type="submission" date="2019-08" db="EMBL/GenBank/DDBJ databases">
        <authorList>
            <person name="Kucharzyk K."/>
            <person name="Murdoch R.W."/>
            <person name="Higgins S."/>
            <person name="Loffler F."/>
        </authorList>
    </citation>
    <scope>NUCLEOTIDE SEQUENCE</scope>
</reference>
<name>A0A645CS84_9ZZZZ</name>
<sequence>MAGEGDQISLPPGDVGRHLRHRLGRIDDEHGADGVRHPGDRDHRVDGAEHVRLAGDRDDLGAFVDQALGLGLHQVEAALLGHVEPAQGGTGALADELPRHDVGVVLHHGDHHLVAGTETGPEGVRGKVECLGRVLGEDHLAGLGGPDEGGDLRPRALVRRRRLRAEHVHGTGHVGVVVGVEVGQRLDHLAGLLRGVRRVQVDQRVVADGARQGREVPAYGIDVVPVDHRTAGGHQGVRHRRGPPSRTCRSLPPPAPRPARGRPG</sequence>
<gene>
    <name evidence="2" type="ORF">SDC9_126810</name>
</gene>
<dbReference type="EMBL" id="VSSQ01029582">
    <property type="protein sequence ID" value="MPM79769.1"/>
    <property type="molecule type" value="Genomic_DNA"/>
</dbReference>
<feature type="region of interest" description="Disordered" evidence="1">
    <location>
        <begin position="227"/>
        <end position="264"/>
    </location>
</feature>
<dbReference type="AlphaFoldDB" id="A0A645CS84"/>
<protein>
    <submittedName>
        <fullName evidence="2">Uncharacterized protein</fullName>
    </submittedName>
</protein>
<evidence type="ECO:0000256" key="1">
    <source>
        <dbReference type="SAM" id="MobiDB-lite"/>
    </source>
</evidence>
<proteinExistence type="predicted"/>
<organism evidence="2">
    <name type="scientific">bioreactor metagenome</name>
    <dbReference type="NCBI Taxonomy" id="1076179"/>
    <lineage>
        <taxon>unclassified sequences</taxon>
        <taxon>metagenomes</taxon>
        <taxon>ecological metagenomes</taxon>
    </lineage>
</organism>
<accession>A0A645CS84</accession>
<feature type="region of interest" description="Disordered" evidence="1">
    <location>
        <begin position="25"/>
        <end position="44"/>
    </location>
</feature>
<evidence type="ECO:0000313" key="2">
    <source>
        <dbReference type="EMBL" id="MPM79769.1"/>
    </source>
</evidence>